<protein>
    <submittedName>
        <fullName evidence="2">DUF3524 domain-containing protein</fullName>
    </submittedName>
</protein>
<gene>
    <name evidence="2" type="ORF">DCF82_00450</name>
</gene>
<feature type="non-terminal residue" evidence="2">
    <location>
        <position position="43"/>
    </location>
</feature>
<dbReference type="Proteomes" id="UP000261325">
    <property type="component" value="Unassembled WGS sequence"/>
</dbReference>
<reference evidence="2 3" key="1">
    <citation type="journal article" date="2018" name="Nat. Biotechnol.">
        <title>A standardized bacterial taxonomy based on genome phylogeny substantially revises the tree of life.</title>
        <authorList>
            <person name="Parks D.H."/>
            <person name="Chuvochina M."/>
            <person name="Waite D.W."/>
            <person name="Rinke C."/>
            <person name="Skarshewski A."/>
            <person name="Chaumeil P.A."/>
            <person name="Hugenholtz P."/>
        </authorList>
    </citation>
    <scope>NUCLEOTIDE SEQUENCE [LARGE SCALE GENOMIC DNA]</scope>
    <source>
        <strain evidence="2">UBA9049</strain>
    </source>
</reference>
<dbReference type="EMBL" id="DLYI01000006">
    <property type="protein sequence ID" value="HAC26288.1"/>
    <property type="molecule type" value="Genomic_DNA"/>
</dbReference>
<proteinExistence type="predicted"/>
<accession>A0A3B8WFW5</accession>
<feature type="domain" description="tRNA-queuosine alpha-mannosyltransferase N-terminal" evidence="1">
    <location>
        <begin position="4"/>
        <end position="43"/>
    </location>
</feature>
<comment type="caution">
    <text evidence="2">The sequence shown here is derived from an EMBL/GenBank/DDBJ whole genome shotgun (WGS) entry which is preliminary data.</text>
</comment>
<dbReference type="Pfam" id="PF12038">
    <property type="entry name" value="QTMAN_N"/>
    <property type="match status" value="1"/>
</dbReference>
<dbReference type="AlphaFoldDB" id="A0A3B8WFW5"/>
<evidence type="ECO:0000259" key="1">
    <source>
        <dbReference type="Pfam" id="PF12038"/>
    </source>
</evidence>
<dbReference type="InterPro" id="IPR022701">
    <property type="entry name" value="QTMAN_N"/>
</dbReference>
<evidence type="ECO:0000313" key="2">
    <source>
        <dbReference type="EMBL" id="HAC26288.1"/>
    </source>
</evidence>
<name>A0A3B8WFW5_MARNT</name>
<evidence type="ECO:0000313" key="3">
    <source>
        <dbReference type="Proteomes" id="UP000261325"/>
    </source>
</evidence>
<organism evidence="2 3">
    <name type="scientific">Marinobacter nauticus</name>
    <name type="common">Marinobacter hydrocarbonoclasticus</name>
    <name type="synonym">Marinobacter aquaeolei</name>
    <dbReference type="NCBI Taxonomy" id="2743"/>
    <lineage>
        <taxon>Bacteria</taxon>
        <taxon>Pseudomonadati</taxon>
        <taxon>Pseudomonadota</taxon>
        <taxon>Gammaproteobacteria</taxon>
        <taxon>Pseudomonadales</taxon>
        <taxon>Marinobacteraceae</taxon>
        <taxon>Marinobacter</taxon>
    </lineage>
</organism>
<sequence>MTQRILLLSAYDAASHQRWREQLVTMLPDYHWQTLALPPRFFQ</sequence>